<comment type="caution">
    <text evidence="3">The sequence shown here is derived from an EMBL/GenBank/DDBJ whole genome shotgun (WGS) entry which is preliminary data.</text>
</comment>
<dbReference type="GO" id="GO:0016787">
    <property type="term" value="F:hydrolase activity"/>
    <property type="evidence" value="ECO:0007669"/>
    <property type="project" value="InterPro"/>
</dbReference>
<dbReference type="Pfam" id="PF00149">
    <property type="entry name" value="Metallophos"/>
    <property type="match status" value="1"/>
</dbReference>
<keyword evidence="1" id="KW-0812">Transmembrane</keyword>
<accession>A0AA40BKH5</accession>
<dbReference type="AlphaFoldDB" id="A0AA40BKH5"/>
<protein>
    <recommendedName>
        <fullName evidence="2">Calcineurin-like phosphoesterase domain-containing protein</fullName>
    </recommendedName>
</protein>
<dbReference type="EMBL" id="JAUKTV010000007">
    <property type="protein sequence ID" value="KAK0735914.1"/>
    <property type="molecule type" value="Genomic_DNA"/>
</dbReference>
<dbReference type="InterPro" id="IPR004843">
    <property type="entry name" value="Calcineurin-like_PHP"/>
</dbReference>
<keyword evidence="4" id="KW-1185">Reference proteome</keyword>
<dbReference type="SUPFAM" id="SSF56300">
    <property type="entry name" value="Metallo-dependent phosphatases"/>
    <property type="match status" value="1"/>
</dbReference>
<dbReference type="Gene3D" id="3.60.21.10">
    <property type="match status" value="1"/>
</dbReference>
<gene>
    <name evidence="3" type="ORF">B0T21DRAFT_402538</name>
</gene>
<proteinExistence type="predicted"/>
<dbReference type="PANTHER" id="PTHR12905:SF18">
    <property type="entry name" value="ESTER HYDROLASE, PUTATIVE (AFU_ORTHOLOGUE AFUA_4G03130)-RELATED"/>
    <property type="match status" value="1"/>
</dbReference>
<dbReference type="InterPro" id="IPR051693">
    <property type="entry name" value="UPF0046_metallophosphoest"/>
</dbReference>
<reference evidence="3" key="1">
    <citation type="submission" date="2023-06" db="EMBL/GenBank/DDBJ databases">
        <title>Genome-scale phylogeny and comparative genomics of the fungal order Sordariales.</title>
        <authorList>
            <consortium name="Lawrence Berkeley National Laboratory"/>
            <person name="Hensen N."/>
            <person name="Bonometti L."/>
            <person name="Westerberg I."/>
            <person name="Brannstrom I.O."/>
            <person name="Guillou S."/>
            <person name="Cros-Aarteil S."/>
            <person name="Calhoun S."/>
            <person name="Haridas S."/>
            <person name="Kuo A."/>
            <person name="Mondo S."/>
            <person name="Pangilinan J."/>
            <person name="Riley R."/>
            <person name="Labutti K."/>
            <person name="Andreopoulos B."/>
            <person name="Lipzen A."/>
            <person name="Chen C."/>
            <person name="Yanf M."/>
            <person name="Daum C."/>
            <person name="Ng V."/>
            <person name="Clum A."/>
            <person name="Steindorff A."/>
            <person name="Ohm R."/>
            <person name="Martin F."/>
            <person name="Silar P."/>
            <person name="Natvig D."/>
            <person name="Lalanne C."/>
            <person name="Gautier V."/>
            <person name="Ament-Velasquez S.L."/>
            <person name="Kruys A."/>
            <person name="Hutchinson M.I."/>
            <person name="Powell A.J."/>
            <person name="Barry K."/>
            <person name="Miller A.N."/>
            <person name="Grigoriev I.V."/>
            <person name="Debuchy R."/>
            <person name="Gladieux P."/>
            <person name="Thoren M.H."/>
            <person name="Johannesson H."/>
        </authorList>
    </citation>
    <scope>NUCLEOTIDE SEQUENCE</scope>
    <source>
        <strain evidence="3">CBS 540.89</strain>
    </source>
</reference>
<organism evidence="3 4">
    <name type="scientific">Apiosordaria backusii</name>
    <dbReference type="NCBI Taxonomy" id="314023"/>
    <lineage>
        <taxon>Eukaryota</taxon>
        <taxon>Fungi</taxon>
        <taxon>Dikarya</taxon>
        <taxon>Ascomycota</taxon>
        <taxon>Pezizomycotina</taxon>
        <taxon>Sordariomycetes</taxon>
        <taxon>Sordariomycetidae</taxon>
        <taxon>Sordariales</taxon>
        <taxon>Lasiosphaeriaceae</taxon>
        <taxon>Apiosordaria</taxon>
    </lineage>
</organism>
<name>A0AA40BKH5_9PEZI</name>
<evidence type="ECO:0000313" key="3">
    <source>
        <dbReference type="EMBL" id="KAK0735914.1"/>
    </source>
</evidence>
<evidence type="ECO:0000313" key="4">
    <source>
        <dbReference type="Proteomes" id="UP001172159"/>
    </source>
</evidence>
<evidence type="ECO:0000259" key="2">
    <source>
        <dbReference type="Pfam" id="PF00149"/>
    </source>
</evidence>
<keyword evidence="1" id="KW-1133">Transmembrane helix</keyword>
<keyword evidence="1" id="KW-0472">Membrane</keyword>
<sequence length="302" mass="34107">MPQLISNLSSRLIFLFQALLVLTHSLLVLTHSLLVLLKITRPNEWEPPTLLDSLFFSPLLYLTSKIYLLILFLRGQPFRPPPHHSPIRVHKVVIAGNHDCFLDPASSIHRAGLKEKRKLDWKGVVWLQDELVTLEFDDRVGNGKRKLNVFGSSWVPRCGGDDFAFQYPHEKPPWEGKIPLETDVLITHCPPKGHLDLLLGCPALLSELWRVKPKLHVFGHIHHEAGVESVFFDECQASYESLLLRVVDALNVLRYGLQSVLWKWIMAGPGSNNGGVLVNAGVMRGNTGRLRKGREVVKVVDL</sequence>
<feature type="transmembrane region" description="Helical" evidence="1">
    <location>
        <begin position="12"/>
        <end position="34"/>
    </location>
</feature>
<feature type="domain" description="Calcineurin-like phosphoesterase" evidence="2">
    <location>
        <begin position="89"/>
        <end position="223"/>
    </location>
</feature>
<dbReference type="InterPro" id="IPR029052">
    <property type="entry name" value="Metallo-depent_PP-like"/>
</dbReference>
<feature type="transmembrane region" description="Helical" evidence="1">
    <location>
        <begin position="54"/>
        <end position="73"/>
    </location>
</feature>
<evidence type="ECO:0000256" key="1">
    <source>
        <dbReference type="SAM" id="Phobius"/>
    </source>
</evidence>
<dbReference type="PANTHER" id="PTHR12905">
    <property type="entry name" value="METALLOPHOSPHOESTERASE"/>
    <property type="match status" value="1"/>
</dbReference>
<dbReference type="Proteomes" id="UP001172159">
    <property type="component" value="Unassembled WGS sequence"/>
</dbReference>